<reference evidence="3 4" key="1">
    <citation type="submission" date="2018-03" db="EMBL/GenBank/DDBJ databases">
        <title>Lachnoclostridium SNUG30386 gen.nov., sp.nov., isolated from human faeces.</title>
        <authorList>
            <person name="Seo B."/>
            <person name="Jeon K."/>
            <person name="Ko G."/>
        </authorList>
    </citation>
    <scope>NUCLEOTIDE SEQUENCE [LARGE SCALE GENOMIC DNA]</scope>
    <source>
        <strain evidence="3 4">SNUG30386</strain>
    </source>
</reference>
<sequence length="306" mass="33177">MKKTNRIIALAMAAMTALSMTACSGSAKETTEAESAAETTAEAAEESSAEETKEASGETLLMATTTSTDNTGLLDYLKPIFLEDTGIDLQWTAVGTGDAIQKAKDGEVDVILVHSKAKEEEFVESGYGVERFQVMYNDFVIVGPKDGPIAKTDDINAAFKQIMDEQLTFVSRGDNSGTHNKETGIWEKLGITDYESNPNYVSAGAGMADTLAMADEKGGYCLSDRGTWLAKKADFPDMDIVCEGSKELLNQYGVIAVNPEKYPDVNNEAANTFIKWICSPEIQTLIGEYGVKEYGEPLFFPNAEQK</sequence>
<dbReference type="PANTHER" id="PTHR37945:SF1">
    <property type="entry name" value="EXTRACELLULAR TUNGSTATE BINDING PROTEIN"/>
    <property type="match status" value="1"/>
</dbReference>
<dbReference type="Pfam" id="PF12849">
    <property type="entry name" value="PBP_like_2"/>
    <property type="match status" value="1"/>
</dbReference>
<feature type="signal peptide" evidence="1">
    <location>
        <begin position="1"/>
        <end position="22"/>
    </location>
</feature>
<dbReference type="InterPro" id="IPR052738">
    <property type="entry name" value="ABC-Tungstate_binding"/>
</dbReference>
<evidence type="ECO:0000313" key="3">
    <source>
        <dbReference type="EMBL" id="PST36617.1"/>
    </source>
</evidence>
<name>A0A2T3FMU7_9CLOT</name>
<protein>
    <submittedName>
        <fullName evidence="3">Tungsten ABC transporter substrate-binding protein</fullName>
    </submittedName>
</protein>
<feature type="domain" description="PBP" evidence="2">
    <location>
        <begin position="54"/>
        <end position="281"/>
    </location>
</feature>
<evidence type="ECO:0000256" key="1">
    <source>
        <dbReference type="SAM" id="SignalP"/>
    </source>
</evidence>
<proteinExistence type="predicted"/>
<gene>
    <name evidence="3" type="ORF">C7U56_11930</name>
</gene>
<evidence type="ECO:0000259" key="2">
    <source>
        <dbReference type="Pfam" id="PF12849"/>
    </source>
</evidence>
<keyword evidence="4" id="KW-1185">Reference proteome</keyword>
<dbReference type="SUPFAM" id="SSF53850">
    <property type="entry name" value="Periplasmic binding protein-like II"/>
    <property type="match status" value="1"/>
</dbReference>
<dbReference type="EMBL" id="PYLO01000004">
    <property type="protein sequence ID" value="PST36617.1"/>
    <property type="molecule type" value="Genomic_DNA"/>
</dbReference>
<dbReference type="PANTHER" id="PTHR37945">
    <property type="entry name" value="EXTRACELLULAR TUNGSTATE BINDING PROTEIN"/>
    <property type="match status" value="1"/>
</dbReference>
<accession>A0A2T3FMU7</accession>
<evidence type="ECO:0000313" key="4">
    <source>
        <dbReference type="Proteomes" id="UP000241048"/>
    </source>
</evidence>
<organism evidence="3 4">
    <name type="scientific">Clostridium fessum</name>
    <dbReference type="NCBI Taxonomy" id="2126740"/>
    <lineage>
        <taxon>Bacteria</taxon>
        <taxon>Bacillati</taxon>
        <taxon>Bacillota</taxon>
        <taxon>Clostridia</taxon>
        <taxon>Eubacteriales</taxon>
        <taxon>Clostridiaceae</taxon>
        <taxon>Clostridium</taxon>
    </lineage>
</organism>
<dbReference type="InterPro" id="IPR024370">
    <property type="entry name" value="PBP_domain"/>
</dbReference>
<dbReference type="PROSITE" id="PS51257">
    <property type="entry name" value="PROKAR_LIPOPROTEIN"/>
    <property type="match status" value="1"/>
</dbReference>
<feature type="chain" id="PRO_5038862441" evidence="1">
    <location>
        <begin position="23"/>
        <end position="306"/>
    </location>
</feature>
<dbReference type="Gene3D" id="3.40.190.10">
    <property type="entry name" value="Periplasmic binding protein-like II"/>
    <property type="match status" value="2"/>
</dbReference>
<dbReference type="Proteomes" id="UP000241048">
    <property type="component" value="Unassembled WGS sequence"/>
</dbReference>
<comment type="caution">
    <text evidence="3">The sequence shown here is derived from an EMBL/GenBank/DDBJ whole genome shotgun (WGS) entry which is preliminary data.</text>
</comment>
<dbReference type="RefSeq" id="WP_022360332.1">
    <property type="nucleotide sequence ID" value="NZ_CAUWBW010000001.1"/>
</dbReference>
<keyword evidence="1" id="KW-0732">Signal</keyword>
<dbReference type="AlphaFoldDB" id="A0A2T3FMU7"/>